<keyword evidence="1" id="KW-0547">Nucleotide-binding</keyword>
<sequence length="380" mass="43764">VKGYRYELWCIARAAGIRYCVVYCDVDEAGCREWNKERSDRGEASYVDGVFEDLVRRFERPERRNRWDSPLFELYPSRDGIEKSPLVILEAVTYLTKAVDSKTQDVRVLQPSIATQSARFSEANSLYELDRATQEVINAVVEQQGLGGAISRVTLGNELPPIEICRPVGLPELRRLRRTFVKLMGQASLSGPPLPTDADNAKRRFVDYLERRVWRAITLENCGYSLGLSFCPAQVKCTLCDLHIKGYRYELWCIARAAGIRYCVVYCDVDEAGCREWNKERSDRGEASYEEGVFEDLVRRFERPKRRNRWDSPLFELYPSRDGIEKSSMRPVGLPELRRLRRTFVKLMGQASLSGPPLPTDADNAKRRFLEYLNREFGGQ</sequence>
<dbReference type="PANTHER" id="PTHR12435">
    <property type="match status" value="1"/>
</dbReference>
<dbReference type="Proteomes" id="UP000712281">
    <property type="component" value="Unassembled WGS sequence"/>
</dbReference>
<evidence type="ECO:0000313" key="5">
    <source>
        <dbReference type="Proteomes" id="UP000712281"/>
    </source>
</evidence>
<dbReference type="Pfam" id="PF08433">
    <property type="entry name" value="KTI12"/>
    <property type="match status" value="2"/>
</dbReference>
<dbReference type="GO" id="GO:0005524">
    <property type="term" value="F:ATP binding"/>
    <property type="evidence" value="ECO:0007669"/>
    <property type="project" value="UniProtKB-KW"/>
</dbReference>
<proteinExistence type="inferred from homology"/>
<feature type="non-terminal residue" evidence="4">
    <location>
        <position position="380"/>
    </location>
</feature>
<dbReference type="AlphaFoldDB" id="A0A8S9MP56"/>
<protein>
    <submittedName>
        <fullName evidence="4">Uncharacterized protein</fullName>
    </submittedName>
</protein>
<reference evidence="4" key="1">
    <citation type="submission" date="2019-12" db="EMBL/GenBank/DDBJ databases">
        <title>Genome sequencing and annotation of Brassica cretica.</title>
        <authorList>
            <person name="Studholme D.J."/>
            <person name="Sarris P.F."/>
        </authorList>
    </citation>
    <scope>NUCLEOTIDE SEQUENCE</scope>
    <source>
        <strain evidence="4">PFS-001/15</strain>
        <tissue evidence="4">Leaf</tissue>
    </source>
</reference>
<evidence type="ECO:0000313" key="4">
    <source>
        <dbReference type="EMBL" id="KAF2620862.1"/>
    </source>
</evidence>
<dbReference type="Gene3D" id="3.40.50.300">
    <property type="entry name" value="P-loop containing nucleotide triphosphate hydrolases"/>
    <property type="match status" value="2"/>
</dbReference>
<evidence type="ECO:0000256" key="1">
    <source>
        <dbReference type="ARBA" id="ARBA00022741"/>
    </source>
</evidence>
<comment type="caution">
    <text evidence="4">The sequence shown here is derived from an EMBL/GenBank/DDBJ whole genome shotgun (WGS) entry which is preliminary data.</text>
</comment>
<name>A0A8S9MP56_BRACR</name>
<dbReference type="EMBL" id="QGKW02000007">
    <property type="protein sequence ID" value="KAF2620862.1"/>
    <property type="molecule type" value="Genomic_DNA"/>
</dbReference>
<comment type="similarity">
    <text evidence="3">Belongs to the KTI12 family.</text>
</comment>
<evidence type="ECO:0000256" key="3">
    <source>
        <dbReference type="ARBA" id="ARBA00025768"/>
    </source>
</evidence>
<organism evidence="4 5">
    <name type="scientific">Brassica cretica</name>
    <name type="common">Mustard</name>
    <dbReference type="NCBI Taxonomy" id="69181"/>
    <lineage>
        <taxon>Eukaryota</taxon>
        <taxon>Viridiplantae</taxon>
        <taxon>Streptophyta</taxon>
        <taxon>Embryophyta</taxon>
        <taxon>Tracheophyta</taxon>
        <taxon>Spermatophyta</taxon>
        <taxon>Magnoliopsida</taxon>
        <taxon>eudicotyledons</taxon>
        <taxon>Gunneridae</taxon>
        <taxon>Pentapetalae</taxon>
        <taxon>rosids</taxon>
        <taxon>malvids</taxon>
        <taxon>Brassicales</taxon>
        <taxon>Brassicaceae</taxon>
        <taxon>Brassiceae</taxon>
        <taxon>Brassica</taxon>
    </lineage>
</organism>
<gene>
    <name evidence="4" type="ORF">F2Q68_00040756</name>
</gene>
<keyword evidence="2" id="KW-0067">ATP-binding</keyword>
<dbReference type="InterPro" id="IPR013641">
    <property type="entry name" value="KTI12/PSTK"/>
</dbReference>
<accession>A0A8S9MP56</accession>
<evidence type="ECO:0000256" key="2">
    <source>
        <dbReference type="ARBA" id="ARBA00022840"/>
    </source>
</evidence>
<dbReference type="InterPro" id="IPR027417">
    <property type="entry name" value="P-loop_NTPase"/>
</dbReference>